<dbReference type="Proteomes" id="UP000545286">
    <property type="component" value="Unassembled WGS sequence"/>
</dbReference>
<dbReference type="AlphaFoldDB" id="A0A7W4YDR6"/>
<feature type="region of interest" description="Disordered" evidence="9">
    <location>
        <begin position="654"/>
        <end position="674"/>
    </location>
</feature>
<proteinExistence type="predicted"/>
<protein>
    <recommendedName>
        <fullName evidence="1">non-specific serine/threonine protein kinase</fullName>
        <ecNumber evidence="1">2.7.11.1</ecNumber>
    </recommendedName>
</protein>
<dbReference type="CDD" id="cd06577">
    <property type="entry name" value="PASTA_pknB"/>
    <property type="match status" value="4"/>
</dbReference>
<dbReference type="GO" id="GO:0045717">
    <property type="term" value="P:negative regulation of fatty acid biosynthetic process"/>
    <property type="evidence" value="ECO:0007669"/>
    <property type="project" value="UniProtKB-ARBA"/>
</dbReference>
<dbReference type="PROSITE" id="PS50011">
    <property type="entry name" value="PROTEIN_KINASE_DOM"/>
    <property type="match status" value="1"/>
</dbReference>
<dbReference type="EC" id="2.7.11.1" evidence="1"/>
<feature type="domain" description="PASTA" evidence="12">
    <location>
        <begin position="401"/>
        <end position="469"/>
    </location>
</feature>
<keyword evidence="10" id="KW-0472">Membrane</keyword>
<comment type="caution">
    <text evidence="13">The sequence shown here is derived from an EMBL/GenBank/DDBJ whole genome shotgun (WGS) entry which is preliminary data.</text>
</comment>
<dbReference type="PANTHER" id="PTHR43289">
    <property type="entry name" value="MITOGEN-ACTIVATED PROTEIN KINASE KINASE KINASE 20-RELATED"/>
    <property type="match status" value="1"/>
</dbReference>
<evidence type="ECO:0000256" key="7">
    <source>
        <dbReference type="ARBA" id="ARBA00047899"/>
    </source>
</evidence>
<dbReference type="Gene3D" id="1.10.510.10">
    <property type="entry name" value="Transferase(Phosphotransferase) domain 1"/>
    <property type="match status" value="1"/>
</dbReference>
<dbReference type="FunFam" id="1.10.510.10:FF:000021">
    <property type="entry name" value="Serine/threonine protein kinase"/>
    <property type="match status" value="1"/>
</dbReference>
<keyword evidence="4" id="KW-0547">Nucleotide-binding</keyword>
<dbReference type="InterPro" id="IPR011009">
    <property type="entry name" value="Kinase-like_dom_sf"/>
</dbReference>
<gene>
    <name evidence="13" type="ORF">FHX72_000499</name>
</gene>
<dbReference type="FunFam" id="3.30.200.20:FF:000035">
    <property type="entry name" value="Serine/threonine protein kinase Stk1"/>
    <property type="match status" value="1"/>
</dbReference>
<evidence type="ECO:0000256" key="10">
    <source>
        <dbReference type="SAM" id="Phobius"/>
    </source>
</evidence>
<feature type="compositionally biased region" description="Low complexity" evidence="9">
    <location>
        <begin position="335"/>
        <end position="346"/>
    </location>
</feature>
<evidence type="ECO:0000256" key="8">
    <source>
        <dbReference type="ARBA" id="ARBA00048679"/>
    </source>
</evidence>
<evidence type="ECO:0000313" key="13">
    <source>
        <dbReference type="EMBL" id="MBB2956387.1"/>
    </source>
</evidence>
<dbReference type="EMBL" id="JACHWJ010000001">
    <property type="protein sequence ID" value="MBB2956387.1"/>
    <property type="molecule type" value="Genomic_DNA"/>
</dbReference>
<dbReference type="Pfam" id="PF03793">
    <property type="entry name" value="PASTA"/>
    <property type="match status" value="3"/>
</dbReference>
<dbReference type="PANTHER" id="PTHR43289:SF34">
    <property type="entry name" value="SERINE_THREONINE-PROTEIN KINASE YBDM-RELATED"/>
    <property type="match status" value="1"/>
</dbReference>
<dbReference type="PROSITE" id="PS51178">
    <property type="entry name" value="PASTA"/>
    <property type="match status" value="3"/>
</dbReference>
<dbReference type="GO" id="GO:0004674">
    <property type="term" value="F:protein serine/threonine kinase activity"/>
    <property type="evidence" value="ECO:0007669"/>
    <property type="project" value="UniProtKB-KW"/>
</dbReference>
<dbReference type="GO" id="GO:0005524">
    <property type="term" value="F:ATP binding"/>
    <property type="evidence" value="ECO:0007669"/>
    <property type="project" value="UniProtKB-KW"/>
</dbReference>
<evidence type="ECO:0000259" key="11">
    <source>
        <dbReference type="PROSITE" id="PS50011"/>
    </source>
</evidence>
<keyword evidence="5 13" id="KW-0418">Kinase</keyword>
<comment type="catalytic activity">
    <reaction evidence="8">
        <text>L-seryl-[protein] + ATP = O-phospho-L-seryl-[protein] + ADP + H(+)</text>
        <dbReference type="Rhea" id="RHEA:17989"/>
        <dbReference type="Rhea" id="RHEA-COMP:9863"/>
        <dbReference type="Rhea" id="RHEA-COMP:11604"/>
        <dbReference type="ChEBI" id="CHEBI:15378"/>
        <dbReference type="ChEBI" id="CHEBI:29999"/>
        <dbReference type="ChEBI" id="CHEBI:30616"/>
        <dbReference type="ChEBI" id="CHEBI:83421"/>
        <dbReference type="ChEBI" id="CHEBI:456216"/>
        <dbReference type="EC" id="2.7.11.1"/>
    </reaction>
</comment>
<evidence type="ECO:0000313" key="14">
    <source>
        <dbReference type="Proteomes" id="UP000545286"/>
    </source>
</evidence>
<feature type="domain" description="PASTA" evidence="12">
    <location>
        <begin position="606"/>
        <end position="672"/>
    </location>
</feature>
<dbReference type="Gene3D" id="3.30.200.20">
    <property type="entry name" value="Phosphorylase Kinase, domain 1"/>
    <property type="match status" value="1"/>
</dbReference>
<feature type="domain" description="Protein kinase" evidence="11">
    <location>
        <begin position="18"/>
        <end position="274"/>
    </location>
</feature>
<dbReference type="SUPFAM" id="SSF56112">
    <property type="entry name" value="Protein kinase-like (PK-like)"/>
    <property type="match status" value="1"/>
</dbReference>
<evidence type="ECO:0000256" key="3">
    <source>
        <dbReference type="ARBA" id="ARBA00022679"/>
    </source>
</evidence>
<evidence type="ECO:0000259" key="12">
    <source>
        <dbReference type="PROSITE" id="PS51178"/>
    </source>
</evidence>
<dbReference type="CDD" id="cd14014">
    <property type="entry name" value="STKc_PknB_like"/>
    <property type="match status" value="1"/>
</dbReference>
<feature type="domain" description="PASTA" evidence="12">
    <location>
        <begin position="539"/>
        <end position="605"/>
    </location>
</feature>
<keyword evidence="6" id="KW-0067">ATP-binding</keyword>
<evidence type="ECO:0000256" key="9">
    <source>
        <dbReference type="SAM" id="MobiDB-lite"/>
    </source>
</evidence>
<evidence type="ECO:0000256" key="6">
    <source>
        <dbReference type="ARBA" id="ARBA00022840"/>
    </source>
</evidence>
<dbReference type="Gene3D" id="3.30.10.20">
    <property type="match status" value="4"/>
</dbReference>
<keyword evidence="2" id="KW-0723">Serine/threonine-protein kinase</keyword>
<accession>A0A7W4YDR6</accession>
<keyword evidence="10" id="KW-0812">Transmembrane</keyword>
<dbReference type="Pfam" id="PF00069">
    <property type="entry name" value="Pkinase"/>
    <property type="match status" value="1"/>
</dbReference>
<dbReference type="InterPro" id="IPR000719">
    <property type="entry name" value="Prot_kinase_dom"/>
</dbReference>
<dbReference type="NCBIfam" id="NF033483">
    <property type="entry name" value="PknB_PASTA_kin"/>
    <property type="match status" value="1"/>
</dbReference>
<organism evidence="13 14">
    <name type="scientific">Pseudoclavibacter helvolus</name>
    <dbReference type="NCBI Taxonomy" id="255205"/>
    <lineage>
        <taxon>Bacteria</taxon>
        <taxon>Bacillati</taxon>
        <taxon>Actinomycetota</taxon>
        <taxon>Actinomycetes</taxon>
        <taxon>Micrococcales</taxon>
        <taxon>Microbacteriaceae</taxon>
        <taxon>Pseudoclavibacter</taxon>
    </lineage>
</organism>
<evidence type="ECO:0000256" key="2">
    <source>
        <dbReference type="ARBA" id="ARBA00022527"/>
    </source>
</evidence>
<dbReference type="InterPro" id="IPR005543">
    <property type="entry name" value="PASTA_dom"/>
</dbReference>
<dbReference type="SMART" id="SM00220">
    <property type="entry name" value="S_TKc"/>
    <property type="match status" value="1"/>
</dbReference>
<reference evidence="13 14" key="1">
    <citation type="submission" date="2020-08" db="EMBL/GenBank/DDBJ databases">
        <title>Sequencing the genomes of 1000 actinobacteria strains.</title>
        <authorList>
            <person name="Klenk H.-P."/>
        </authorList>
    </citation>
    <scope>NUCLEOTIDE SEQUENCE [LARGE SCALE GENOMIC DNA]</scope>
    <source>
        <strain evidence="13 14">DSM 20419</strain>
    </source>
</reference>
<comment type="catalytic activity">
    <reaction evidence="7">
        <text>L-threonyl-[protein] + ATP = O-phospho-L-threonyl-[protein] + ADP + H(+)</text>
        <dbReference type="Rhea" id="RHEA:46608"/>
        <dbReference type="Rhea" id="RHEA-COMP:11060"/>
        <dbReference type="Rhea" id="RHEA-COMP:11605"/>
        <dbReference type="ChEBI" id="CHEBI:15378"/>
        <dbReference type="ChEBI" id="CHEBI:30013"/>
        <dbReference type="ChEBI" id="CHEBI:30616"/>
        <dbReference type="ChEBI" id="CHEBI:61977"/>
        <dbReference type="ChEBI" id="CHEBI:456216"/>
        <dbReference type="EC" id="2.7.11.1"/>
    </reaction>
</comment>
<sequence>MSPVGPDDMIGRLIDGRYQVRSLIAKGGMATVYVATDLRLERRVAIKVMHDHLAADERFRERFIREARSAAKITHPNVVNVYDQGDDEVFAYMVMEYIPGITLRDLLHDHHKLTPEQSIDVMDAVLAGLQAAHKLGIVHRDLKPENVLLADDGRIKLSDFGLARAASANTATGQVLLGTIAYLSPELVTKGTADVRSDIYSLGIMLFEMLTGEQPYRGDQPVNIAYRHANETVPAPSEVNPNVPHELDELVAWSTERDPELRPADAGVMLEALRRAEAELGQSVRPAPATAVLATASDEDIEDTDPTELALITSQLSSASSPPDFAGGHVEPFAPGAAPTTVTAPPFSEQSSSEVASPLPPATTTAETGARKRRRFGAVIAVLLIAVVAAAGGVGWWFGLGPGSYDTVPEAVSLTQTDAESVITAAGFTVGEVTQEFSLEVAAGTVMDMDPQAGTSLAPETPISLVVSAGPEMLTVPPLEGLTLEEAESAITEAGFTYDPATTLRQFSDEEEDVVLSATDNNGAPLPSTLAEGQPIRLVASAGVVPNVAGETQANATKQIEDAGLVVNVSSTEFSSEVAAGVVIAYSTTTDPVVPGDTINISVSKGPEMVSVPNVVGQTARQAIATLEGAGFTVSHLVPSDALLDLFRVTQQTPAAGQQAEKGSRVTITTGASY</sequence>
<keyword evidence="3 13" id="KW-0808">Transferase</keyword>
<dbReference type="SMART" id="SM00740">
    <property type="entry name" value="PASTA"/>
    <property type="match status" value="4"/>
</dbReference>
<keyword evidence="10" id="KW-1133">Transmembrane helix</keyword>
<feature type="transmembrane region" description="Helical" evidence="10">
    <location>
        <begin position="376"/>
        <end position="398"/>
    </location>
</feature>
<evidence type="ECO:0000256" key="4">
    <source>
        <dbReference type="ARBA" id="ARBA00022741"/>
    </source>
</evidence>
<feature type="region of interest" description="Disordered" evidence="9">
    <location>
        <begin position="335"/>
        <end position="369"/>
    </location>
</feature>
<name>A0A7W4YDR6_9MICO</name>
<evidence type="ECO:0000256" key="5">
    <source>
        <dbReference type="ARBA" id="ARBA00022777"/>
    </source>
</evidence>
<dbReference type="PROSITE" id="PS00108">
    <property type="entry name" value="PROTEIN_KINASE_ST"/>
    <property type="match status" value="1"/>
</dbReference>
<evidence type="ECO:0000256" key="1">
    <source>
        <dbReference type="ARBA" id="ARBA00012513"/>
    </source>
</evidence>
<keyword evidence="14" id="KW-1185">Reference proteome</keyword>
<dbReference type="InterPro" id="IPR008271">
    <property type="entry name" value="Ser/Thr_kinase_AS"/>
</dbReference>